<dbReference type="OrthoDB" id="6581954at2759"/>
<keyword evidence="5 7" id="KW-1133">Transmembrane helix</keyword>
<keyword evidence="2" id="KW-0813">Transport</keyword>
<reference evidence="8 9" key="1">
    <citation type="submission" date="2018-11" db="EMBL/GenBank/DDBJ databases">
        <authorList>
            <consortium name="Pathogen Informatics"/>
        </authorList>
    </citation>
    <scope>NUCLEOTIDE SEQUENCE [LARGE SCALE GENOMIC DNA]</scope>
</reference>
<evidence type="ECO:0000256" key="7">
    <source>
        <dbReference type="SAM" id="Phobius"/>
    </source>
</evidence>
<dbReference type="GO" id="GO:0005886">
    <property type="term" value="C:plasma membrane"/>
    <property type="evidence" value="ECO:0007669"/>
    <property type="project" value="TreeGrafter"/>
</dbReference>
<dbReference type="AlphaFoldDB" id="A0A3P7KRH0"/>
<evidence type="ECO:0000256" key="2">
    <source>
        <dbReference type="ARBA" id="ARBA00022448"/>
    </source>
</evidence>
<accession>A0A3P7KRH0</accession>
<sequence length="148" mass="16201">MILGLTEEDALVDFSPLGNVTLTSPELFFQLVIPYFPTESTLMDVSFSSLDILSLTEYTQLTITLPERHIVLALATAWLIVFLGVCRGTTWMAWAIRFTATIPYLMLFILLIRGLSLPGASLGLTFLFSSASASISSLKVTKVIDGYG</sequence>
<dbReference type="GO" id="GO:0089718">
    <property type="term" value="P:amino acid import across plasma membrane"/>
    <property type="evidence" value="ECO:0007669"/>
    <property type="project" value="TreeGrafter"/>
</dbReference>
<dbReference type="InterPro" id="IPR037272">
    <property type="entry name" value="SNS_sf"/>
</dbReference>
<dbReference type="GO" id="GO:0005283">
    <property type="term" value="F:amino acid:sodium symporter activity"/>
    <property type="evidence" value="ECO:0007669"/>
    <property type="project" value="TreeGrafter"/>
</dbReference>
<dbReference type="InterPro" id="IPR000175">
    <property type="entry name" value="Na/ntran_symport"/>
</dbReference>
<keyword evidence="4" id="KW-0769">Symport</keyword>
<evidence type="ECO:0000313" key="8">
    <source>
        <dbReference type="EMBL" id="VDM73115.1"/>
    </source>
</evidence>
<dbReference type="PANTHER" id="PTHR11616:SF324">
    <property type="entry name" value="SODIUM-DEPENDENT TRANSPORTER SNF-12"/>
    <property type="match status" value="1"/>
</dbReference>
<evidence type="ECO:0000256" key="6">
    <source>
        <dbReference type="ARBA" id="ARBA00023136"/>
    </source>
</evidence>
<name>A0A3P7KRH0_STRVU</name>
<dbReference type="PANTHER" id="PTHR11616">
    <property type="entry name" value="SODIUM/CHLORIDE DEPENDENT TRANSPORTER"/>
    <property type="match status" value="1"/>
</dbReference>
<dbReference type="PROSITE" id="PS50267">
    <property type="entry name" value="NA_NEUROTRAN_SYMP_3"/>
    <property type="match status" value="1"/>
</dbReference>
<dbReference type="Proteomes" id="UP000270094">
    <property type="component" value="Unassembled WGS sequence"/>
</dbReference>
<evidence type="ECO:0000313" key="9">
    <source>
        <dbReference type="Proteomes" id="UP000270094"/>
    </source>
</evidence>
<keyword evidence="3 7" id="KW-0812">Transmembrane</keyword>
<dbReference type="Pfam" id="PF00209">
    <property type="entry name" value="SNF"/>
    <property type="match status" value="1"/>
</dbReference>
<feature type="transmembrane region" description="Helical" evidence="7">
    <location>
        <begin position="70"/>
        <end position="96"/>
    </location>
</feature>
<dbReference type="GO" id="GO:0015179">
    <property type="term" value="F:L-amino acid transmembrane transporter activity"/>
    <property type="evidence" value="ECO:0007669"/>
    <property type="project" value="TreeGrafter"/>
</dbReference>
<organism evidence="8 9">
    <name type="scientific">Strongylus vulgaris</name>
    <name type="common">Blood worm</name>
    <dbReference type="NCBI Taxonomy" id="40348"/>
    <lineage>
        <taxon>Eukaryota</taxon>
        <taxon>Metazoa</taxon>
        <taxon>Ecdysozoa</taxon>
        <taxon>Nematoda</taxon>
        <taxon>Chromadorea</taxon>
        <taxon>Rhabditida</taxon>
        <taxon>Rhabditina</taxon>
        <taxon>Rhabditomorpha</taxon>
        <taxon>Strongyloidea</taxon>
        <taxon>Strongylidae</taxon>
        <taxon>Strongylus</taxon>
    </lineage>
</organism>
<dbReference type="SUPFAM" id="SSF161070">
    <property type="entry name" value="SNF-like"/>
    <property type="match status" value="1"/>
</dbReference>
<feature type="transmembrane region" description="Helical" evidence="7">
    <location>
        <begin position="102"/>
        <end position="128"/>
    </location>
</feature>
<evidence type="ECO:0000256" key="4">
    <source>
        <dbReference type="ARBA" id="ARBA00022847"/>
    </source>
</evidence>
<keyword evidence="6 7" id="KW-0472">Membrane</keyword>
<protein>
    <submittedName>
        <fullName evidence="8">Uncharacterized protein</fullName>
    </submittedName>
</protein>
<comment type="subcellular location">
    <subcellularLocation>
        <location evidence="1">Membrane</location>
        <topology evidence="1">Multi-pass membrane protein</topology>
    </subcellularLocation>
</comment>
<evidence type="ECO:0000256" key="5">
    <source>
        <dbReference type="ARBA" id="ARBA00022989"/>
    </source>
</evidence>
<evidence type="ECO:0000256" key="3">
    <source>
        <dbReference type="ARBA" id="ARBA00022692"/>
    </source>
</evidence>
<evidence type="ECO:0000256" key="1">
    <source>
        <dbReference type="ARBA" id="ARBA00004141"/>
    </source>
</evidence>
<keyword evidence="9" id="KW-1185">Reference proteome</keyword>
<gene>
    <name evidence="8" type="ORF">SVUK_LOCUS8113</name>
</gene>
<dbReference type="EMBL" id="UYYB01029005">
    <property type="protein sequence ID" value="VDM73115.1"/>
    <property type="molecule type" value="Genomic_DNA"/>
</dbReference>
<proteinExistence type="predicted"/>